<gene>
    <name evidence="1" type="ORF">SAMN04487972_11329</name>
</gene>
<name>A0A1I0TTB5_9RHOB</name>
<accession>A0A1I0TTB5</accession>
<reference evidence="1 2" key="1">
    <citation type="submission" date="2016-10" db="EMBL/GenBank/DDBJ databases">
        <authorList>
            <person name="de Groot N.N."/>
        </authorList>
    </citation>
    <scope>NUCLEOTIDE SEQUENCE [LARGE SCALE GENOMIC DNA]</scope>
    <source>
        <strain evidence="1 2">CGMCC 1.6117</strain>
    </source>
</reference>
<protein>
    <submittedName>
        <fullName evidence="1">Uncharacterized protein</fullName>
    </submittedName>
</protein>
<sequence length="89" mass="9523">MVTSSSMVTGRGKRSTIDEHALPLPDPIRVLRGNIRVSSLVNEIGLGAGLGLSRVVTVDLIDSLLAGSTGFRRARRRNHPSLRPRPIAG</sequence>
<evidence type="ECO:0000313" key="2">
    <source>
        <dbReference type="Proteomes" id="UP000182312"/>
    </source>
</evidence>
<dbReference type="EMBL" id="FOJO01000013">
    <property type="protein sequence ID" value="SFA55024.1"/>
    <property type="molecule type" value="Genomic_DNA"/>
</dbReference>
<dbReference type="AlphaFoldDB" id="A0A1I0TTB5"/>
<evidence type="ECO:0000313" key="1">
    <source>
        <dbReference type="EMBL" id="SFA55024.1"/>
    </source>
</evidence>
<proteinExistence type="predicted"/>
<dbReference type="Proteomes" id="UP000182312">
    <property type="component" value="Unassembled WGS sequence"/>
</dbReference>
<organism evidence="1 2">
    <name type="scientific">Paracoccus halophilus</name>
    <dbReference type="NCBI Taxonomy" id="376733"/>
    <lineage>
        <taxon>Bacteria</taxon>
        <taxon>Pseudomonadati</taxon>
        <taxon>Pseudomonadota</taxon>
        <taxon>Alphaproteobacteria</taxon>
        <taxon>Rhodobacterales</taxon>
        <taxon>Paracoccaceae</taxon>
        <taxon>Paracoccus</taxon>
    </lineage>
</organism>